<reference evidence="1 2" key="1">
    <citation type="submission" date="2024-06" db="EMBL/GenBank/DDBJ databases">
        <title>The Natural Products Discovery Center: Release of the First 8490 Sequenced Strains for Exploring Actinobacteria Biosynthetic Diversity.</title>
        <authorList>
            <person name="Kalkreuter E."/>
            <person name="Kautsar S.A."/>
            <person name="Yang D."/>
            <person name="Bader C.D."/>
            <person name="Teijaro C.N."/>
            <person name="Fluegel L."/>
            <person name="Davis C.M."/>
            <person name="Simpson J.R."/>
            <person name="Lauterbach L."/>
            <person name="Steele A.D."/>
            <person name="Gui C."/>
            <person name="Meng S."/>
            <person name="Li G."/>
            <person name="Viehrig K."/>
            <person name="Ye F."/>
            <person name="Su P."/>
            <person name="Kiefer A.F."/>
            <person name="Nichols A."/>
            <person name="Cepeda A.J."/>
            <person name="Yan W."/>
            <person name="Fan B."/>
            <person name="Jiang Y."/>
            <person name="Adhikari A."/>
            <person name="Zheng C.-J."/>
            <person name="Schuster L."/>
            <person name="Cowan T.M."/>
            <person name="Smanski M.J."/>
            <person name="Chevrette M.G."/>
            <person name="De Carvalho L.P.S."/>
            <person name="Shen B."/>
        </authorList>
    </citation>
    <scope>NUCLEOTIDE SEQUENCE [LARGE SCALE GENOMIC DNA]</scope>
    <source>
        <strain evidence="1 2">NPDC000634</strain>
    </source>
</reference>
<keyword evidence="1" id="KW-0413">Isomerase</keyword>
<gene>
    <name evidence="1" type="ORF">ABT317_49925</name>
</gene>
<proteinExistence type="predicted"/>
<organism evidence="1 2">
    <name type="scientific">Streptomyces carpinensis</name>
    <dbReference type="NCBI Taxonomy" id="66369"/>
    <lineage>
        <taxon>Bacteria</taxon>
        <taxon>Bacillati</taxon>
        <taxon>Actinomycetota</taxon>
        <taxon>Actinomycetes</taxon>
        <taxon>Kitasatosporales</taxon>
        <taxon>Streptomycetaceae</taxon>
        <taxon>Streptomyces</taxon>
    </lineage>
</organism>
<dbReference type="EMBL" id="JBEPCU010002049">
    <property type="protein sequence ID" value="MER6984849.1"/>
    <property type="molecule type" value="Genomic_DNA"/>
</dbReference>
<accession>A0ABV1WL70</accession>
<feature type="non-terminal residue" evidence="1">
    <location>
        <position position="45"/>
    </location>
</feature>
<evidence type="ECO:0000313" key="2">
    <source>
        <dbReference type="Proteomes" id="UP001458415"/>
    </source>
</evidence>
<keyword evidence="2" id="KW-1185">Reference proteome</keyword>
<protein>
    <submittedName>
        <fullName evidence="1">2-hydroxyhepta-2,4-diene-1,7-dioate isomerase</fullName>
    </submittedName>
</protein>
<dbReference type="GO" id="GO:0016853">
    <property type="term" value="F:isomerase activity"/>
    <property type="evidence" value="ECO:0007669"/>
    <property type="project" value="UniProtKB-KW"/>
</dbReference>
<evidence type="ECO:0000313" key="1">
    <source>
        <dbReference type="EMBL" id="MER6984849.1"/>
    </source>
</evidence>
<sequence>MKLLRVGTAGAERPALLDAEGTLRDLSGIVSDIDGALLADDAALG</sequence>
<dbReference type="Proteomes" id="UP001458415">
    <property type="component" value="Unassembled WGS sequence"/>
</dbReference>
<comment type="caution">
    <text evidence="1">The sequence shown here is derived from an EMBL/GenBank/DDBJ whole genome shotgun (WGS) entry which is preliminary data.</text>
</comment>
<name>A0ABV1WL70_9ACTN</name>